<dbReference type="GO" id="GO:0016787">
    <property type="term" value="F:hydrolase activity"/>
    <property type="evidence" value="ECO:0007669"/>
    <property type="project" value="UniProtKB-KW"/>
</dbReference>
<keyword evidence="5" id="KW-0336">GPI-anchor</keyword>
<dbReference type="HOGENOM" id="CLU_021855_1_0_1"/>
<keyword evidence="5" id="KW-0472">Membrane</keyword>
<dbReference type="Gene3D" id="3.20.20.80">
    <property type="entry name" value="Glycosidases"/>
    <property type="match status" value="1"/>
</dbReference>
<feature type="chain" id="PRO_5012565177" description="1,3-beta-glucanosyltransferase" evidence="7">
    <location>
        <begin position="16"/>
        <end position="472"/>
    </location>
</feature>
<feature type="region of interest" description="Disordered" evidence="6">
    <location>
        <begin position="379"/>
        <end position="426"/>
    </location>
</feature>
<dbReference type="GO" id="GO:0031505">
    <property type="term" value="P:fungal-type cell wall organization"/>
    <property type="evidence" value="ECO:0007669"/>
    <property type="project" value="TreeGrafter"/>
</dbReference>
<reference evidence="8 9" key="1">
    <citation type="journal article" date="2012" name="PLoS Pathog.">
        <title>Diverse lifestyles and strategies of plant pathogenesis encoded in the genomes of eighteen Dothideomycetes fungi.</title>
        <authorList>
            <person name="Ohm R.A."/>
            <person name="Feau N."/>
            <person name="Henrissat B."/>
            <person name="Schoch C.L."/>
            <person name="Horwitz B.A."/>
            <person name="Barry K.W."/>
            <person name="Condon B.J."/>
            <person name="Copeland A.C."/>
            <person name="Dhillon B."/>
            <person name="Glaser F."/>
            <person name="Hesse C.N."/>
            <person name="Kosti I."/>
            <person name="LaButti K."/>
            <person name="Lindquist E.A."/>
            <person name="Lucas S."/>
            <person name="Salamov A.A."/>
            <person name="Bradshaw R.E."/>
            <person name="Ciuffetti L."/>
            <person name="Hamelin R.C."/>
            <person name="Kema G.H.J."/>
            <person name="Lawrence C."/>
            <person name="Scott J.A."/>
            <person name="Spatafora J.W."/>
            <person name="Turgeon B.G."/>
            <person name="de Wit P.J.G.M."/>
            <person name="Zhong S."/>
            <person name="Goodwin S.B."/>
            <person name="Grigoriev I.V."/>
        </authorList>
    </citation>
    <scope>NUCLEOTIDE SEQUENCE [LARGE SCALE GENOMIC DNA]</scope>
    <source>
        <strain evidence="8 9">UAMH 10762</strain>
    </source>
</reference>
<keyword evidence="4" id="KW-0325">Glycoprotein</keyword>
<dbReference type="eggNOG" id="ENOG502SHAA">
    <property type="taxonomic scope" value="Eukaryota"/>
</dbReference>
<feature type="signal peptide" evidence="7">
    <location>
        <begin position="1"/>
        <end position="15"/>
    </location>
</feature>
<evidence type="ECO:0000313" key="8">
    <source>
        <dbReference type="EMBL" id="EMD00553.1"/>
    </source>
</evidence>
<dbReference type="EMBL" id="KB445550">
    <property type="protein sequence ID" value="EMD00553.1"/>
    <property type="molecule type" value="Genomic_DNA"/>
</dbReference>
<evidence type="ECO:0000256" key="3">
    <source>
        <dbReference type="ARBA" id="ARBA00022729"/>
    </source>
</evidence>
<evidence type="ECO:0000256" key="4">
    <source>
        <dbReference type="ARBA" id="ARBA00023180"/>
    </source>
</evidence>
<dbReference type="InterPro" id="IPR004886">
    <property type="entry name" value="Glucanosyltransferase"/>
</dbReference>
<keyword evidence="5" id="KW-0808">Transferase</keyword>
<dbReference type="AlphaFoldDB" id="M2M0M8"/>
<dbReference type="PANTHER" id="PTHR31468">
    <property type="entry name" value="1,3-BETA-GLUCANOSYLTRANSFERASE GAS1"/>
    <property type="match status" value="1"/>
</dbReference>
<dbReference type="Proteomes" id="UP000011761">
    <property type="component" value="Unassembled WGS sequence"/>
</dbReference>
<proteinExistence type="inferred from homology"/>
<organism evidence="8 9">
    <name type="scientific">Baudoinia panamericana (strain UAMH 10762)</name>
    <name type="common">Angels' share fungus</name>
    <name type="synonym">Baudoinia compniacensis (strain UAMH 10762)</name>
    <dbReference type="NCBI Taxonomy" id="717646"/>
    <lineage>
        <taxon>Eukaryota</taxon>
        <taxon>Fungi</taxon>
        <taxon>Dikarya</taxon>
        <taxon>Ascomycota</taxon>
        <taxon>Pezizomycotina</taxon>
        <taxon>Dothideomycetes</taxon>
        <taxon>Dothideomycetidae</taxon>
        <taxon>Mycosphaerellales</taxon>
        <taxon>Teratosphaeriaceae</taxon>
        <taxon>Baudoinia</taxon>
    </lineage>
</organism>
<dbReference type="InterPro" id="IPR017853">
    <property type="entry name" value="GH"/>
</dbReference>
<dbReference type="RefSeq" id="XP_007671737.1">
    <property type="nucleotide sequence ID" value="XM_007673547.1"/>
</dbReference>
<dbReference type="GO" id="GO:0042124">
    <property type="term" value="F:1,3-beta-glucanosyltransferase activity"/>
    <property type="evidence" value="ECO:0007669"/>
    <property type="project" value="TreeGrafter"/>
</dbReference>
<evidence type="ECO:0000313" key="9">
    <source>
        <dbReference type="Proteomes" id="UP000011761"/>
    </source>
</evidence>
<dbReference type="OrthoDB" id="421038at2759"/>
<dbReference type="GO" id="GO:0098552">
    <property type="term" value="C:side of membrane"/>
    <property type="evidence" value="ECO:0007669"/>
    <property type="project" value="UniProtKB-KW"/>
</dbReference>
<keyword evidence="8" id="KW-0378">Hydrolase</keyword>
<comment type="similarity">
    <text evidence="2 5">Belongs to the glycosyl hydrolase 72 family.</text>
</comment>
<dbReference type="GO" id="GO:0071970">
    <property type="term" value="P:fungal-type cell wall (1-&gt;3)-beta-D-glucan biosynthetic process"/>
    <property type="evidence" value="ECO:0007669"/>
    <property type="project" value="TreeGrafter"/>
</dbReference>
<accession>M2M0M8</accession>
<dbReference type="SUPFAM" id="SSF51445">
    <property type="entry name" value="(Trans)glycosidases"/>
    <property type="match status" value="1"/>
</dbReference>
<evidence type="ECO:0000256" key="1">
    <source>
        <dbReference type="ARBA" id="ARBA00004609"/>
    </source>
</evidence>
<feature type="compositionally biased region" description="Low complexity" evidence="6">
    <location>
        <begin position="381"/>
        <end position="426"/>
    </location>
</feature>
<protein>
    <recommendedName>
        <fullName evidence="5">1,3-beta-glucanosyltransferase</fullName>
        <ecNumber evidence="5">2.4.1.-</ecNumber>
    </recommendedName>
</protein>
<dbReference type="KEGG" id="bcom:BAUCODRAFT_28903"/>
<sequence length="472" mass="48399">MLGFTVAALLGVAAAIPTISTKGSKFFTSNGNQWYIKGVAYQLTDADPLADGTQCALDASLMQTLGANAIRVYHVDPTANHDSCMQSFSNAGIYAFIDLDTFTTYINPISPNWTTYAYQAYAQVMDAFHGYDNVAGFFVGNEVLNSGSNSPAAPYVKAAAADMKAYRSSKGYRNIPIGYSASDIPDLRPNLQNYLACGGNASQALDFFSLNAYEWCGQNTFMGSGYSQLEMNATDYSIPIWFSETGCNTIKPRTFGDQAAILGPDMDDTWSGAMIYEWIEETNDYGLISYGAPAPTSGPVGSGVVAGYTRTGTPTPISPDFPNLSSQWATLNPTGVSMSAYTPTNSAPECPSYTSNLWMVSGNVPLPTIGAAVNVPSVSQSSASSRSGSPSGSSSGAPRSSGSGSASGSASASRSGSATASSPASSAAAGAASSASGAAASATSAASAASAEKGAVVAGGFMVMMMAIVGAL</sequence>
<keyword evidence="5" id="KW-0449">Lipoprotein</keyword>
<comment type="subcellular location">
    <subcellularLocation>
        <location evidence="1 5">Cell membrane</location>
        <topology evidence="1 5">Lipid-anchor</topology>
        <topology evidence="1 5">GPI-anchor</topology>
    </subcellularLocation>
</comment>
<dbReference type="GeneID" id="19110811"/>
<evidence type="ECO:0000256" key="5">
    <source>
        <dbReference type="RuleBase" id="RU361209"/>
    </source>
</evidence>
<name>M2M0M8_BAUPA</name>
<evidence type="ECO:0000256" key="6">
    <source>
        <dbReference type="SAM" id="MobiDB-lite"/>
    </source>
</evidence>
<dbReference type="PANTHER" id="PTHR31468:SF8">
    <property type="entry name" value="1,3-BETA-GLUCANOSYLTRANSFERASE GAS2"/>
    <property type="match status" value="1"/>
</dbReference>
<gene>
    <name evidence="8" type="ORF">BAUCODRAFT_28903</name>
</gene>
<evidence type="ECO:0000256" key="2">
    <source>
        <dbReference type="ARBA" id="ARBA00007528"/>
    </source>
</evidence>
<dbReference type="OMA" id="ANHDGCM"/>
<keyword evidence="3 7" id="KW-0732">Signal</keyword>
<comment type="function">
    <text evidence="5">Splits internally a 1,3-beta-glucan molecule and transfers the newly generated reducing end (the donor) to the non-reducing end of another 1,3-beta-glucan molecule (the acceptor) forming a 1,3-beta linkage, resulting in the elongation of 1,3-beta-glucan chains in the cell wall.</text>
</comment>
<keyword evidence="9" id="KW-1185">Reference proteome</keyword>
<evidence type="ECO:0000256" key="7">
    <source>
        <dbReference type="SAM" id="SignalP"/>
    </source>
</evidence>
<dbReference type="GO" id="GO:0005886">
    <property type="term" value="C:plasma membrane"/>
    <property type="evidence" value="ECO:0007669"/>
    <property type="project" value="UniProtKB-SubCell"/>
</dbReference>
<dbReference type="EC" id="2.4.1.-" evidence="5"/>
<dbReference type="Pfam" id="PF03198">
    <property type="entry name" value="Glyco_hydro_72"/>
    <property type="match status" value="1"/>
</dbReference>